<dbReference type="RefSeq" id="WP_289688032.1">
    <property type="nucleotide sequence ID" value="NZ_CP145316.1"/>
</dbReference>
<sequence length="43" mass="4880">MSREYVGTEIISNKFNQPTLESKAPTHNEQTIADSKVFGLREL</sequence>
<organism evidence="1 2">
    <name type="scientific">Helicobacter mastomyrinus</name>
    <dbReference type="NCBI Taxonomy" id="287948"/>
    <lineage>
        <taxon>Bacteria</taxon>
        <taxon>Pseudomonadati</taxon>
        <taxon>Campylobacterota</taxon>
        <taxon>Epsilonproteobacteria</taxon>
        <taxon>Campylobacterales</taxon>
        <taxon>Helicobacteraceae</taxon>
        <taxon>Helicobacter</taxon>
    </lineage>
</organism>
<protein>
    <submittedName>
        <fullName evidence="1">Uncharacterized protein</fullName>
    </submittedName>
</protein>
<dbReference type="Proteomes" id="UP001434737">
    <property type="component" value="Chromosome"/>
</dbReference>
<dbReference type="EMBL" id="CP145316">
    <property type="protein sequence ID" value="XAM17337.1"/>
    <property type="molecule type" value="Genomic_DNA"/>
</dbReference>
<keyword evidence="2" id="KW-1185">Reference proteome</keyword>
<reference evidence="1 2" key="1">
    <citation type="submission" date="2024-02" db="EMBL/GenBank/DDBJ databases">
        <title>Genome and pathogenicity analysis of Helicobacter mastomyrinus isolated from mice.</title>
        <authorList>
            <person name="Zhu L."/>
        </authorList>
    </citation>
    <scope>NUCLEOTIDE SEQUENCE [LARGE SCALE GENOMIC DNA]</scope>
    <source>
        <strain evidence="1 2">Hm-17</strain>
    </source>
</reference>
<gene>
    <name evidence="1" type="ORF">V3I05_06510</name>
</gene>
<accession>A0ABZ3F4A0</accession>
<proteinExistence type="predicted"/>
<evidence type="ECO:0000313" key="2">
    <source>
        <dbReference type="Proteomes" id="UP001434737"/>
    </source>
</evidence>
<evidence type="ECO:0000313" key="1">
    <source>
        <dbReference type="EMBL" id="XAM17337.1"/>
    </source>
</evidence>
<name>A0ABZ3F4A0_9HELI</name>